<gene>
    <name evidence="5" type="ORF">H8K55_04520</name>
</gene>
<dbReference type="PANTHER" id="PTHR32347">
    <property type="entry name" value="EFFLUX SYSTEM COMPONENT YKNX-RELATED"/>
    <property type="match status" value="1"/>
</dbReference>
<accession>A0ABR6Y8E2</accession>
<organism evidence="5 6">
    <name type="scientific">Undibacterium flavidum</name>
    <dbReference type="NCBI Taxonomy" id="2762297"/>
    <lineage>
        <taxon>Bacteria</taxon>
        <taxon>Pseudomonadati</taxon>
        <taxon>Pseudomonadota</taxon>
        <taxon>Betaproteobacteria</taxon>
        <taxon>Burkholderiales</taxon>
        <taxon>Oxalobacteraceae</taxon>
        <taxon>Undibacterium</taxon>
    </lineage>
</organism>
<name>A0ABR6Y8E2_9BURK</name>
<sequence>MRRLVFGLTLSICAVAYADKLPAPAYQRPVLFTGELQAVDSVPIIVPSSNISPVTLRYFVPEGSKVKAGDVILRVDSQGNSELERLELELVQTRERGLREAADLDVKTVEADRALITAQAALAKAKIDAALPKAQISALDFDKYQGELERAIRDLTVKQKAQENAKSAVKRKLEDADLAVKRLQIQIAFAKLQQSQSEVRAARDGIVVHGYDIWNGKRLDEGGHAQIGSSAGQIMGEGKLKAIAWVLEADRPFLEQGQVLQLRFDAIPLSGARGVIERIASAPEPRAIWGNGRYFKVEISLPENLPYDLQQGMSVAVETIKTQKIAVNNDAKSEYKAGLNLSKKNAQVTAQELTFEGEVLSRQSAQIAPPSIHQVWTYNLVMLAPEGSHVKAGEPVAIFEANEAKTRLDTHRSSLKEKQRNLEKIVLDHAEAAKAADLSVNEAKSNAEKAQRKAALPRELVKRIEYDKLVIERELFNQLAQLSERQREAQQRARTAELRGLKSEIAQLQQTISVLEKGLNGLTVIAPRSGTVVHNAGFDDEKFAVGSRVFMGSAVANLADPEKIFVAAKVPEAQVSLLKLGQQLLVTVPGANTQVAAKLSGYGPVFHGKSKNQPIIVRDIELEFDALPKNLKPGTAVQVKLGDSKVLVKDKNNTDNTRAQSVTQLGAKNGKN</sequence>
<comment type="caution">
    <text evidence="5">The sequence shown here is derived from an EMBL/GenBank/DDBJ whole genome shotgun (WGS) entry which is preliminary data.</text>
</comment>
<keyword evidence="6" id="KW-1185">Reference proteome</keyword>
<comment type="subcellular location">
    <subcellularLocation>
        <location evidence="1">Cell envelope</location>
    </subcellularLocation>
</comment>
<evidence type="ECO:0000313" key="5">
    <source>
        <dbReference type="EMBL" id="MBC3872843.1"/>
    </source>
</evidence>
<feature type="signal peptide" evidence="4">
    <location>
        <begin position="1"/>
        <end position="18"/>
    </location>
</feature>
<dbReference type="Proteomes" id="UP000624279">
    <property type="component" value="Unassembled WGS sequence"/>
</dbReference>
<proteinExistence type="predicted"/>
<dbReference type="Gene3D" id="2.40.30.170">
    <property type="match status" value="2"/>
</dbReference>
<feature type="coiled-coil region" evidence="3">
    <location>
        <begin position="401"/>
        <end position="518"/>
    </location>
</feature>
<keyword evidence="2 3" id="KW-0175">Coiled coil</keyword>
<dbReference type="InterPro" id="IPR050465">
    <property type="entry name" value="UPF0194_transport"/>
</dbReference>
<keyword evidence="4" id="KW-0732">Signal</keyword>
<feature type="coiled-coil region" evidence="3">
    <location>
        <begin position="166"/>
        <end position="193"/>
    </location>
</feature>
<protein>
    <submittedName>
        <fullName evidence="5">HlyD family efflux transporter periplasmic adaptor subunit</fullName>
    </submittedName>
</protein>
<dbReference type="RefSeq" id="WP_186940878.1">
    <property type="nucleotide sequence ID" value="NZ_JACOGA010000003.1"/>
</dbReference>
<evidence type="ECO:0000256" key="2">
    <source>
        <dbReference type="ARBA" id="ARBA00023054"/>
    </source>
</evidence>
<dbReference type="EMBL" id="JACOGA010000003">
    <property type="protein sequence ID" value="MBC3872843.1"/>
    <property type="molecule type" value="Genomic_DNA"/>
</dbReference>
<feature type="chain" id="PRO_5045989500" evidence="4">
    <location>
        <begin position="19"/>
        <end position="672"/>
    </location>
</feature>
<evidence type="ECO:0000256" key="4">
    <source>
        <dbReference type="SAM" id="SignalP"/>
    </source>
</evidence>
<evidence type="ECO:0000313" key="6">
    <source>
        <dbReference type="Proteomes" id="UP000624279"/>
    </source>
</evidence>
<evidence type="ECO:0000256" key="1">
    <source>
        <dbReference type="ARBA" id="ARBA00004196"/>
    </source>
</evidence>
<evidence type="ECO:0000256" key="3">
    <source>
        <dbReference type="SAM" id="Coils"/>
    </source>
</evidence>
<reference evidence="5 6" key="1">
    <citation type="submission" date="2020-08" db="EMBL/GenBank/DDBJ databases">
        <title>Novel species isolated from subtropical streams in China.</title>
        <authorList>
            <person name="Lu H."/>
        </authorList>
    </citation>
    <scope>NUCLEOTIDE SEQUENCE [LARGE SCALE GENOMIC DNA]</scope>
    <source>
        <strain evidence="5 6">LX15W</strain>
    </source>
</reference>